<comment type="cofactor">
    <cofactor evidence="2">
        <name>[4Fe-4S] cluster</name>
        <dbReference type="ChEBI" id="CHEBI:49883"/>
    </cofactor>
</comment>
<dbReference type="Pfam" id="PF13374">
    <property type="entry name" value="TPR_10"/>
    <property type="match status" value="1"/>
</dbReference>
<dbReference type="InterPro" id="IPR011712">
    <property type="entry name" value="Sig_transdc_His_kin_sub3_dim/P"/>
</dbReference>
<keyword evidence="11" id="KW-0547">Nucleotide-binding</keyword>
<dbReference type="PROSITE" id="PS50005">
    <property type="entry name" value="TPR"/>
    <property type="match status" value="2"/>
</dbReference>
<evidence type="ECO:0000313" key="24">
    <source>
        <dbReference type="Proteomes" id="UP001165367"/>
    </source>
</evidence>
<evidence type="ECO:0000256" key="2">
    <source>
        <dbReference type="ARBA" id="ARBA00001966"/>
    </source>
</evidence>
<evidence type="ECO:0000256" key="9">
    <source>
        <dbReference type="ARBA" id="ARBA00022679"/>
    </source>
</evidence>
<dbReference type="PANTHER" id="PTHR24421:SF10">
    <property type="entry name" value="NITRATE_NITRITE SENSOR PROTEIN NARQ"/>
    <property type="match status" value="1"/>
</dbReference>
<accession>A0ABS9KTL6</accession>
<dbReference type="SMART" id="SM00028">
    <property type="entry name" value="TPR"/>
    <property type="match status" value="6"/>
</dbReference>
<keyword evidence="6" id="KW-0004">4Fe-4S</keyword>
<keyword evidence="24" id="KW-1185">Reference proteome</keyword>
<evidence type="ECO:0000256" key="4">
    <source>
        <dbReference type="ARBA" id="ARBA00012438"/>
    </source>
</evidence>
<feature type="repeat" description="TPR" evidence="19">
    <location>
        <begin position="240"/>
        <end position="273"/>
    </location>
</feature>
<evidence type="ECO:0000256" key="19">
    <source>
        <dbReference type="PROSITE-ProRule" id="PRU00339"/>
    </source>
</evidence>
<dbReference type="InterPro" id="IPR050482">
    <property type="entry name" value="Sensor_HK_TwoCompSys"/>
</dbReference>
<feature type="signal peptide" evidence="21">
    <location>
        <begin position="1"/>
        <end position="18"/>
    </location>
</feature>
<dbReference type="Gene3D" id="1.25.40.10">
    <property type="entry name" value="Tetratricopeptide repeat domain"/>
    <property type="match status" value="2"/>
</dbReference>
<feature type="repeat" description="TPR" evidence="19">
    <location>
        <begin position="80"/>
        <end position="113"/>
    </location>
</feature>
<dbReference type="Pfam" id="PF07730">
    <property type="entry name" value="HisKA_3"/>
    <property type="match status" value="1"/>
</dbReference>
<dbReference type="PROSITE" id="PS50109">
    <property type="entry name" value="HIS_KIN"/>
    <property type="match status" value="1"/>
</dbReference>
<organism evidence="23 24">
    <name type="scientific">Terrimonas ginsenosidimutans</name>
    <dbReference type="NCBI Taxonomy" id="2908004"/>
    <lineage>
        <taxon>Bacteria</taxon>
        <taxon>Pseudomonadati</taxon>
        <taxon>Bacteroidota</taxon>
        <taxon>Chitinophagia</taxon>
        <taxon>Chitinophagales</taxon>
        <taxon>Chitinophagaceae</taxon>
        <taxon>Terrimonas</taxon>
    </lineage>
</organism>
<dbReference type="Gene3D" id="1.20.5.1930">
    <property type="match status" value="1"/>
</dbReference>
<feature type="chain" id="PRO_5046740912" description="Oxygen sensor histidine kinase NreB" evidence="21">
    <location>
        <begin position="19"/>
        <end position="642"/>
    </location>
</feature>
<evidence type="ECO:0000256" key="14">
    <source>
        <dbReference type="ARBA" id="ARBA00023004"/>
    </source>
</evidence>
<dbReference type="SMART" id="SM00387">
    <property type="entry name" value="HATPase_c"/>
    <property type="match status" value="1"/>
</dbReference>
<comment type="catalytic activity">
    <reaction evidence="1">
        <text>ATP + protein L-histidine = ADP + protein N-phospho-L-histidine.</text>
        <dbReference type="EC" id="2.7.13.3"/>
    </reaction>
</comment>
<keyword evidence="20" id="KW-0812">Transmembrane</keyword>
<dbReference type="InterPro" id="IPR005467">
    <property type="entry name" value="His_kinase_dom"/>
</dbReference>
<comment type="caution">
    <text evidence="23">The sequence shown here is derived from an EMBL/GenBank/DDBJ whole genome shotgun (WGS) entry which is preliminary data.</text>
</comment>
<keyword evidence="13" id="KW-0067">ATP-binding</keyword>
<sequence>MKVSLALLVMVCPLLLNAQQTTPAIDSLEKLIPTQTGAQLSATYTNLTWEYRTIDREKAILYGNKAIQEARSINSPASEAQAYNDLGIIYFDKEQYDTAVDLYTKAMNIRRQLKDELGIAKLHNKIGIVYQNQGLLEQGLGHQLKALELFEKHKDDKGTAYSLNNIGTINQSLGRYAEAIKYHEQSIAIKQKMGDSYGLAGSFVNVGSIYQLSKNYTKAEAYYLDAIRLTRGSGDKESLATALNNLGQLFSIKGDYEKAKPLIRESLSLQTQLSDTKGRVSCLISMGDIYTGQRHFDSAGIVLNQALKMARSAVNCQAEETQAMLSLSLLYEKTGNNQAALDMYKLYSGARDSLFTERLGQKVAEMETRFKTVEHEKTIQQQQFELQQKNYWLAAVISILMLSKLLIYWYYRRYKHSQKIRLQEEISRQQAISAKAVIIAAEEERQRIARDLHDGVGQMMSAAKMNLSAFESNLPGTSKEHQSSLEKIMTLVDESCREIRQVSHNMMLSTSFKKTLGEALKDFINKIDHNTLNIHLYTEGLDQSLDPSTEVMLYRIIQECVNNVIKHAHATILDISIIRDTDGISATIEDNGRGFDAREKVKSGGMGLKNIHTRIEYLKGNIDIDSSPGRGTVISLQIPAVA</sequence>
<dbReference type="Pfam" id="PF02518">
    <property type="entry name" value="HATPase_c"/>
    <property type="match status" value="1"/>
</dbReference>
<comment type="subcellular location">
    <subcellularLocation>
        <location evidence="3">Cytoplasm</location>
    </subcellularLocation>
</comment>
<evidence type="ECO:0000256" key="6">
    <source>
        <dbReference type="ARBA" id="ARBA00022485"/>
    </source>
</evidence>
<feature type="domain" description="Histidine kinase" evidence="22">
    <location>
        <begin position="447"/>
        <end position="642"/>
    </location>
</feature>
<dbReference type="CDD" id="cd16917">
    <property type="entry name" value="HATPase_UhpB-NarQ-NarX-like"/>
    <property type="match status" value="1"/>
</dbReference>
<evidence type="ECO:0000256" key="11">
    <source>
        <dbReference type="ARBA" id="ARBA00022741"/>
    </source>
</evidence>
<keyword evidence="20" id="KW-0472">Membrane</keyword>
<evidence type="ECO:0000256" key="5">
    <source>
        <dbReference type="ARBA" id="ARBA00017322"/>
    </source>
</evidence>
<dbReference type="RefSeq" id="WP_237873689.1">
    <property type="nucleotide sequence ID" value="NZ_JAKLTR010000009.1"/>
</dbReference>
<dbReference type="EMBL" id="JAKLTR010000009">
    <property type="protein sequence ID" value="MCG2615668.1"/>
    <property type="molecule type" value="Genomic_DNA"/>
</dbReference>
<evidence type="ECO:0000256" key="12">
    <source>
        <dbReference type="ARBA" id="ARBA00022777"/>
    </source>
</evidence>
<keyword evidence="8" id="KW-0597">Phosphoprotein</keyword>
<dbReference type="SUPFAM" id="SSF48452">
    <property type="entry name" value="TPR-like"/>
    <property type="match status" value="2"/>
</dbReference>
<evidence type="ECO:0000256" key="17">
    <source>
        <dbReference type="ARBA" id="ARBA00024827"/>
    </source>
</evidence>
<dbReference type="GO" id="GO:0016301">
    <property type="term" value="F:kinase activity"/>
    <property type="evidence" value="ECO:0007669"/>
    <property type="project" value="UniProtKB-KW"/>
</dbReference>
<evidence type="ECO:0000256" key="10">
    <source>
        <dbReference type="ARBA" id="ARBA00022723"/>
    </source>
</evidence>
<dbReference type="InterPro" id="IPR003594">
    <property type="entry name" value="HATPase_dom"/>
</dbReference>
<evidence type="ECO:0000256" key="13">
    <source>
        <dbReference type="ARBA" id="ARBA00022840"/>
    </source>
</evidence>
<dbReference type="PRINTS" id="PR00344">
    <property type="entry name" value="BCTRLSENSOR"/>
</dbReference>
<dbReference type="PANTHER" id="PTHR24421">
    <property type="entry name" value="NITRATE/NITRITE SENSOR PROTEIN NARX-RELATED"/>
    <property type="match status" value="1"/>
</dbReference>
<evidence type="ECO:0000256" key="1">
    <source>
        <dbReference type="ARBA" id="ARBA00000085"/>
    </source>
</evidence>
<reference evidence="23" key="1">
    <citation type="submission" date="2022-01" db="EMBL/GenBank/DDBJ databases">
        <authorList>
            <person name="Jo J.-H."/>
            <person name="Im W.-T."/>
        </authorList>
    </citation>
    <scope>NUCLEOTIDE SEQUENCE</scope>
    <source>
        <strain evidence="23">NA20</strain>
    </source>
</reference>
<dbReference type="Gene3D" id="3.30.565.10">
    <property type="entry name" value="Histidine kinase-like ATPase, C-terminal domain"/>
    <property type="match status" value="1"/>
</dbReference>
<protein>
    <recommendedName>
        <fullName evidence="5">Oxygen sensor histidine kinase NreB</fullName>
        <ecNumber evidence="4">2.7.13.3</ecNumber>
    </recommendedName>
    <alternativeName>
        <fullName evidence="18">Nitrogen regulation protein B</fullName>
    </alternativeName>
</protein>
<dbReference type="InterPro" id="IPR004358">
    <property type="entry name" value="Sig_transdc_His_kin-like_C"/>
</dbReference>
<name>A0ABS9KTL6_9BACT</name>
<gene>
    <name evidence="23" type="ORF">LZZ85_15310</name>
</gene>
<evidence type="ECO:0000256" key="21">
    <source>
        <dbReference type="SAM" id="SignalP"/>
    </source>
</evidence>
<keyword evidence="16" id="KW-0411">Iron-sulfur</keyword>
<dbReference type="InterPro" id="IPR036890">
    <property type="entry name" value="HATPase_C_sf"/>
</dbReference>
<dbReference type="InterPro" id="IPR011990">
    <property type="entry name" value="TPR-like_helical_dom_sf"/>
</dbReference>
<evidence type="ECO:0000256" key="20">
    <source>
        <dbReference type="SAM" id="Phobius"/>
    </source>
</evidence>
<evidence type="ECO:0000256" key="18">
    <source>
        <dbReference type="ARBA" id="ARBA00030800"/>
    </source>
</evidence>
<dbReference type="SUPFAM" id="SSF55874">
    <property type="entry name" value="ATPase domain of HSP90 chaperone/DNA topoisomerase II/histidine kinase"/>
    <property type="match status" value="1"/>
</dbReference>
<dbReference type="Pfam" id="PF13424">
    <property type="entry name" value="TPR_12"/>
    <property type="match status" value="2"/>
</dbReference>
<dbReference type="EC" id="2.7.13.3" evidence="4"/>
<dbReference type="InterPro" id="IPR019734">
    <property type="entry name" value="TPR_rpt"/>
</dbReference>
<proteinExistence type="predicted"/>
<keyword evidence="14" id="KW-0408">Iron</keyword>
<keyword evidence="15" id="KW-0902">Two-component regulatory system</keyword>
<keyword evidence="21" id="KW-0732">Signal</keyword>
<evidence type="ECO:0000256" key="8">
    <source>
        <dbReference type="ARBA" id="ARBA00022553"/>
    </source>
</evidence>
<feature type="transmembrane region" description="Helical" evidence="20">
    <location>
        <begin position="391"/>
        <end position="411"/>
    </location>
</feature>
<dbReference type="Proteomes" id="UP001165367">
    <property type="component" value="Unassembled WGS sequence"/>
</dbReference>
<evidence type="ECO:0000256" key="15">
    <source>
        <dbReference type="ARBA" id="ARBA00023012"/>
    </source>
</evidence>
<comment type="function">
    <text evidence="17">Member of the two-component regulatory system NreB/NreC involved in the control of dissimilatory nitrate/nitrite reduction in response to oxygen. NreB functions as a direct oxygen sensor histidine kinase which is autophosphorylated, in the absence of oxygen, probably at the conserved histidine residue, and transfers its phosphate group probably to a conserved aspartate residue of NreC. NreB/NreC activates the expression of the nitrate (narGHJI) and nitrite (nir) reductase operons, as well as the putative nitrate transporter gene narT.</text>
</comment>
<keyword evidence="9" id="KW-0808">Transferase</keyword>
<evidence type="ECO:0000256" key="16">
    <source>
        <dbReference type="ARBA" id="ARBA00023014"/>
    </source>
</evidence>
<keyword evidence="12 23" id="KW-0418">Kinase</keyword>
<keyword evidence="19" id="KW-0802">TPR repeat</keyword>
<keyword evidence="20" id="KW-1133">Transmembrane helix</keyword>
<evidence type="ECO:0000256" key="3">
    <source>
        <dbReference type="ARBA" id="ARBA00004496"/>
    </source>
</evidence>
<keyword evidence="10" id="KW-0479">Metal-binding</keyword>
<dbReference type="PROSITE" id="PS50293">
    <property type="entry name" value="TPR_REGION"/>
    <property type="match status" value="1"/>
</dbReference>
<evidence type="ECO:0000256" key="7">
    <source>
        <dbReference type="ARBA" id="ARBA00022490"/>
    </source>
</evidence>
<keyword evidence="7" id="KW-0963">Cytoplasm</keyword>
<evidence type="ECO:0000313" key="23">
    <source>
        <dbReference type="EMBL" id="MCG2615668.1"/>
    </source>
</evidence>
<evidence type="ECO:0000259" key="22">
    <source>
        <dbReference type="PROSITE" id="PS50109"/>
    </source>
</evidence>